<dbReference type="AlphaFoldDB" id="L0FXU2"/>
<proteinExistence type="predicted"/>
<dbReference type="PANTHER" id="PTHR43464">
    <property type="entry name" value="METHYLTRANSFERASE"/>
    <property type="match status" value="1"/>
</dbReference>
<dbReference type="GO" id="GO:0008757">
    <property type="term" value="F:S-adenosylmethionine-dependent methyltransferase activity"/>
    <property type="evidence" value="ECO:0007669"/>
    <property type="project" value="InterPro"/>
</dbReference>
<organism evidence="5 6">
    <name type="scientific">Echinicola vietnamensis (strain DSM 17526 / LMG 23754 / KMM 6221)</name>
    <dbReference type="NCBI Taxonomy" id="926556"/>
    <lineage>
        <taxon>Bacteria</taxon>
        <taxon>Pseudomonadati</taxon>
        <taxon>Bacteroidota</taxon>
        <taxon>Cytophagia</taxon>
        <taxon>Cytophagales</taxon>
        <taxon>Cyclobacteriaceae</taxon>
        <taxon>Echinicola</taxon>
    </lineage>
</organism>
<dbReference type="PANTHER" id="PTHR43464:SF19">
    <property type="entry name" value="UBIQUINONE BIOSYNTHESIS O-METHYLTRANSFERASE, MITOCHONDRIAL"/>
    <property type="match status" value="1"/>
</dbReference>
<dbReference type="Proteomes" id="UP000010796">
    <property type="component" value="Chromosome"/>
</dbReference>
<dbReference type="PATRIC" id="fig|926556.3.peg.1269"/>
<dbReference type="EMBL" id="CP003346">
    <property type="protein sequence ID" value="AGA77470.1"/>
    <property type="molecule type" value="Genomic_DNA"/>
</dbReference>
<dbReference type="InterPro" id="IPR029063">
    <property type="entry name" value="SAM-dependent_MTases_sf"/>
</dbReference>
<accession>L0FXU2</accession>
<dbReference type="KEGG" id="evi:Echvi_1199"/>
<dbReference type="RefSeq" id="WP_015265034.1">
    <property type="nucleotide sequence ID" value="NC_019904.1"/>
</dbReference>
<feature type="domain" description="Methyltransferase type 11" evidence="4">
    <location>
        <begin position="33"/>
        <end position="134"/>
    </location>
</feature>
<dbReference type="GO" id="GO:0032259">
    <property type="term" value="P:methylation"/>
    <property type="evidence" value="ECO:0007669"/>
    <property type="project" value="UniProtKB-KW"/>
</dbReference>
<evidence type="ECO:0000256" key="1">
    <source>
        <dbReference type="ARBA" id="ARBA00022603"/>
    </source>
</evidence>
<dbReference type="HOGENOM" id="CLU_119484_0_0_10"/>
<dbReference type="Gene3D" id="3.40.50.150">
    <property type="entry name" value="Vaccinia Virus protein VP39"/>
    <property type="match status" value="1"/>
</dbReference>
<name>L0FXU2_ECHVK</name>
<gene>
    <name evidence="5" type="ordered locus">Echvi_1199</name>
</gene>
<keyword evidence="2 5" id="KW-0808">Transferase</keyword>
<dbReference type="CDD" id="cd02440">
    <property type="entry name" value="AdoMet_MTases"/>
    <property type="match status" value="1"/>
</dbReference>
<dbReference type="OrthoDB" id="9804312at2"/>
<keyword evidence="3" id="KW-0949">S-adenosyl-L-methionine</keyword>
<dbReference type="SUPFAM" id="SSF53335">
    <property type="entry name" value="S-adenosyl-L-methionine-dependent methyltransferases"/>
    <property type="match status" value="1"/>
</dbReference>
<evidence type="ECO:0000313" key="5">
    <source>
        <dbReference type="EMBL" id="AGA77470.1"/>
    </source>
</evidence>
<keyword evidence="1 5" id="KW-0489">Methyltransferase</keyword>
<evidence type="ECO:0000313" key="6">
    <source>
        <dbReference type="Proteomes" id="UP000010796"/>
    </source>
</evidence>
<evidence type="ECO:0000256" key="2">
    <source>
        <dbReference type="ARBA" id="ARBA00022679"/>
    </source>
</evidence>
<protein>
    <submittedName>
        <fullName evidence="5">Methyltransferase family protein</fullName>
    </submittedName>
</protein>
<sequence>MNIAALNKLLGNIDIYLLDQILKGRFTKEMRILDAGCGEGRNLIYFLHEGFQVFGVDQNPTAIQMARTYAKTIDKAYDPLRLQVAPVEDMPFHQGAFQAVISSAVLHFARDTAHFNAMFGEMMRVLAPGGLLFLRMTTGFGGMEAASERIGEGTFQLLDGSTRFLLTDGLLREVMEKHTLSHVEPPKSVLVHALRAMGVLVMTKES</sequence>
<keyword evidence="6" id="KW-1185">Reference proteome</keyword>
<evidence type="ECO:0000256" key="3">
    <source>
        <dbReference type="ARBA" id="ARBA00022691"/>
    </source>
</evidence>
<dbReference type="Pfam" id="PF08241">
    <property type="entry name" value="Methyltransf_11"/>
    <property type="match status" value="1"/>
</dbReference>
<reference evidence="6" key="1">
    <citation type="submission" date="2012-02" db="EMBL/GenBank/DDBJ databases">
        <title>The complete genome of Echinicola vietnamensis DSM 17526.</title>
        <authorList>
            <person name="Lucas S."/>
            <person name="Copeland A."/>
            <person name="Lapidus A."/>
            <person name="Glavina del Rio T."/>
            <person name="Dalin E."/>
            <person name="Tice H."/>
            <person name="Bruce D."/>
            <person name="Goodwin L."/>
            <person name="Pitluck S."/>
            <person name="Peters L."/>
            <person name="Ovchinnikova G."/>
            <person name="Teshima H."/>
            <person name="Kyrpides N."/>
            <person name="Mavromatis K."/>
            <person name="Ivanova N."/>
            <person name="Brettin T."/>
            <person name="Detter J.C."/>
            <person name="Han C."/>
            <person name="Larimer F."/>
            <person name="Land M."/>
            <person name="Hauser L."/>
            <person name="Markowitz V."/>
            <person name="Cheng J.-F."/>
            <person name="Hugenholtz P."/>
            <person name="Woyke T."/>
            <person name="Wu D."/>
            <person name="Brambilla E."/>
            <person name="Klenk H.-P."/>
            <person name="Eisen J.A."/>
        </authorList>
    </citation>
    <scope>NUCLEOTIDE SEQUENCE [LARGE SCALE GENOMIC DNA]</scope>
    <source>
        <strain evidence="6">DSM 17526 / LMG 23754 / KMM 6221</strain>
    </source>
</reference>
<dbReference type="eggNOG" id="COG0500">
    <property type="taxonomic scope" value="Bacteria"/>
</dbReference>
<dbReference type="InterPro" id="IPR013216">
    <property type="entry name" value="Methyltransf_11"/>
</dbReference>
<dbReference type="STRING" id="926556.Echvi_1199"/>
<evidence type="ECO:0000259" key="4">
    <source>
        <dbReference type="Pfam" id="PF08241"/>
    </source>
</evidence>